<dbReference type="EMBL" id="JADBJN010000003">
    <property type="protein sequence ID" value="KAG5672549.1"/>
    <property type="molecule type" value="Genomic_DNA"/>
</dbReference>
<dbReference type="InterPro" id="IPR013216">
    <property type="entry name" value="Methyltransf_11"/>
</dbReference>
<feature type="binding site" evidence="5">
    <location>
        <position position="53"/>
    </location>
    <ligand>
        <name>S-adenosyl-L-methionine</name>
        <dbReference type="ChEBI" id="CHEBI:59789"/>
    </ligand>
</feature>
<gene>
    <name evidence="5" type="primary">coq3</name>
    <name evidence="7" type="ORF">PVAND_002670</name>
</gene>
<dbReference type="EC" id="2.1.1.-" evidence="5"/>
<reference evidence="7" key="1">
    <citation type="submission" date="2021-03" db="EMBL/GenBank/DDBJ databases">
        <title>Chromosome level genome of the anhydrobiotic midge Polypedilum vanderplanki.</title>
        <authorList>
            <person name="Yoshida Y."/>
            <person name="Kikawada T."/>
            <person name="Gusev O."/>
        </authorList>
    </citation>
    <scope>NUCLEOTIDE SEQUENCE</scope>
    <source>
        <strain evidence="7">NIAS01</strain>
        <tissue evidence="7">Whole body or cell culture</tissue>
    </source>
</reference>
<feature type="binding site" evidence="5">
    <location>
        <position position="87"/>
    </location>
    <ligand>
        <name>S-adenosyl-L-methionine</name>
        <dbReference type="ChEBI" id="CHEBI:59789"/>
    </ligand>
</feature>
<comment type="subunit">
    <text evidence="5">Component of a multi-subunit COQ enzyme complex.</text>
</comment>
<organism evidence="7 8">
    <name type="scientific">Polypedilum vanderplanki</name>
    <name type="common">Sleeping chironomid midge</name>
    <dbReference type="NCBI Taxonomy" id="319348"/>
    <lineage>
        <taxon>Eukaryota</taxon>
        <taxon>Metazoa</taxon>
        <taxon>Ecdysozoa</taxon>
        <taxon>Arthropoda</taxon>
        <taxon>Hexapoda</taxon>
        <taxon>Insecta</taxon>
        <taxon>Pterygota</taxon>
        <taxon>Neoptera</taxon>
        <taxon>Endopterygota</taxon>
        <taxon>Diptera</taxon>
        <taxon>Nematocera</taxon>
        <taxon>Chironomoidea</taxon>
        <taxon>Chironomidae</taxon>
        <taxon>Chironominae</taxon>
        <taxon>Polypedilum</taxon>
        <taxon>Polypedilum</taxon>
    </lineage>
</organism>
<sequence length="264" mass="29793">MLRNFYKSANLRVLSTHTRNVNETDVNHLSNLADEWWNKNGEMKALHAINQLRVPLIRDGLISTGIVKTENINKSNVLDGIKILEVGCGAGILTESLAKLKANVVGIDPSEKLLETAKNHMQNKKFKINYICTTVEEHSENHRENYDAVIASEVLEHVPNQKSFLKECVNCLKPGGSIFVTTLNKTQASWLGGIIAAEYILNLVPKGTHDFDKFISPSEVSKILDEFNCTTILVHGFRYEFWRNVAKWQKYDGINYALHAIKNS</sequence>
<evidence type="ECO:0000313" key="8">
    <source>
        <dbReference type="Proteomes" id="UP001107558"/>
    </source>
</evidence>
<feature type="binding site" evidence="5">
    <location>
        <position position="153"/>
    </location>
    <ligand>
        <name>Mg(2+)</name>
        <dbReference type="ChEBI" id="CHEBI:18420"/>
    </ligand>
</feature>
<evidence type="ECO:0000256" key="3">
    <source>
        <dbReference type="ARBA" id="ARBA00022688"/>
    </source>
</evidence>
<comment type="function">
    <text evidence="5">O-methyltransferase required for two non-consecutive steps during ubiquinone biosynthesis. Catalyzes the 2 O-methylation of 3,4-dihydroxy-5-(all-trans-polyprenyl)benzoic acid into 4-hydroxy-3-methoxy-5-(all-trans-polyprenyl)benzoic acid. Also catalyzes the last step of ubiquinone biosynthesis by mediating methylation of 3-demethylubiquinone into ubiquinone. Also able to mediate the methylation of 3-demethylubiquinol into ubiquinol.</text>
</comment>
<comment type="caution">
    <text evidence="7">The sequence shown here is derived from an EMBL/GenBank/DDBJ whole genome shotgun (WGS) entry which is preliminary data.</text>
</comment>
<feature type="binding site" evidence="5">
    <location>
        <position position="157"/>
    </location>
    <ligand>
        <name>Mg(2+)</name>
        <dbReference type="ChEBI" id="CHEBI:18420"/>
    </ligand>
</feature>
<keyword evidence="3 5" id="KW-0831">Ubiquinone biosynthesis</keyword>
<dbReference type="EC" id="2.1.1.114" evidence="5"/>
<dbReference type="InterPro" id="IPR029063">
    <property type="entry name" value="SAM-dependent_MTases_sf"/>
</dbReference>
<evidence type="ECO:0000313" key="7">
    <source>
        <dbReference type="EMBL" id="KAG5672549.1"/>
    </source>
</evidence>
<keyword evidence="5" id="KW-0496">Mitochondrion</keyword>
<dbReference type="PANTHER" id="PTHR43464:SF19">
    <property type="entry name" value="UBIQUINONE BIOSYNTHESIS O-METHYLTRANSFERASE, MITOCHONDRIAL"/>
    <property type="match status" value="1"/>
</dbReference>
<dbReference type="GO" id="GO:0032259">
    <property type="term" value="P:methylation"/>
    <property type="evidence" value="ECO:0007669"/>
    <property type="project" value="UniProtKB-KW"/>
</dbReference>
<dbReference type="Pfam" id="PF08241">
    <property type="entry name" value="Methyltransf_11"/>
    <property type="match status" value="1"/>
</dbReference>
<dbReference type="HAMAP" id="MF_00472">
    <property type="entry name" value="UbiG"/>
    <property type="match status" value="1"/>
</dbReference>
<keyword evidence="2 5" id="KW-0808">Transferase</keyword>
<evidence type="ECO:0000256" key="2">
    <source>
        <dbReference type="ARBA" id="ARBA00022679"/>
    </source>
</evidence>
<keyword evidence="8" id="KW-1185">Reference proteome</keyword>
<dbReference type="GO" id="GO:0061542">
    <property type="term" value="F:3-demethylubiquinol 3-O-methyltransferase activity"/>
    <property type="evidence" value="ECO:0007669"/>
    <property type="project" value="UniProtKB-UniRule"/>
</dbReference>
<comment type="similarity">
    <text evidence="5">Belongs to the class I-like SAM-binding methyltransferase superfamily. UbiG/COQ3 family.</text>
</comment>
<keyword evidence="5" id="KW-0460">Magnesium</keyword>
<feature type="binding site" evidence="5">
    <location>
        <position position="152"/>
    </location>
    <ligand>
        <name>S-adenosyl-L-methionine</name>
        <dbReference type="ChEBI" id="CHEBI:59789"/>
    </ligand>
</feature>
<dbReference type="InterPro" id="IPR010233">
    <property type="entry name" value="UbiG_MeTrfase"/>
</dbReference>
<dbReference type="Gene3D" id="3.40.50.150">
    <property type="entry name" value="Vaccinia Virus protein VP39"/>
    <property type="match status" value="1"/>
</dbReference>
<feature type="binding site" evidence="5">
    <location>
        <position position="156"/>
    </location>
    <ligand>
        <name>Mg(2+)</name>
        <dbReference type="ChEBI" id="CHEBI:18420"/>
    </ligand>
</feature>
<comment type="pathway">
    <text evidence="5">Cofactor biosynthesis; ubiquinone biosynthesis.</text>
</comment>
<feature type="domain" description="Methyltransferase type 11" evidence="6">
    <location>
        <begin position="84"/>
        <end position="179"/>
    </location>
</feature>
<comment type="subcellular location">
    <subcellularLocation>
        <location evidence="5">Mitochondrion inner membrane</location>
        <topology evidence="5">Peripheral membrane protein</topology>
        <orientation evidence="5">Matrix side</orientation>
    </subcellularLocation>
</comment>
<dbReference type="SUPFAM" id="SSF53335">
    <property type="entry name" value="S-adenosyl-L-methionine-dependent methyltransferases"/>
    <property type="match status" value="1"/>
</dbReference>
<keyword evidence="4 5" id="KW-0949">S-adenosyl-L-methionine</keyword>
<accession>A0A9J6BSF4</accession>
<evidence type="ECO:0000256" key="5">
    <source>
        <dbReference type="HAMAP-Rule" id="MF_03190"/>
    </source>
</evidence>
<evidence type="ECO:0000256" key="4">
    <source>
        <dbReference type="ARBA" id="ARBA00022691"/>
    </source>
</evidence>
<comment type="cofactor">
    <cofactor evidence="5">
        <name>Mg(2+)</name>
        <dbReference type="ChEBI" id="CHEBI:18420"/>
    </cofactor>
</comment>
<dbReference type="GO" id="GO:0010420">
    <property type="term" value="F:polyprenyldihydroxybenzoate methyltransferase activity"/>
    <property type="evidence" value="ECO:0007669"/>
    <property type="project" value="UniProtKB-UniRule"/>
</dbReference>
<evidence type="ECO:0000259" key="6">
    <source>
        <dbReference type="Pfam" id="PF08241"/>
    </source>
</evidence>
<proteinExistence type="inferred from homology"/>
<dbReference type="AlphaFoldDB" id="A0A9J6BSF4"/>
<dbReference type="NCBIfam" id="TIGR01983">
    <property type="entry name" value="UbiG"/>
    <property type="match status" value="1"/>
</dbReference>
<keyword evidence="5" id="KW-0472">Membrane</keyword>
<keyword evidence="5" id="KW-0479">Metal-binding</keyword>
<dbReference type="PANTHER" id="PTHR43464">
    <property type="entry name" value="METHYLTRANSFERASE"/>
    <property type="match status" value="1"/>
</dbReference>
<dbReference type="GO" id="GO:0046872">
    <property type="term" value="F:metal ion binding"/>
    <property type="evidence" value="ECO:0007669"/>
    <property type="project" value="UniProtKB-KW"/>
</dbReference>
<dbReference type="OrthoDB" id="3265906at2759"/>
<keyword evidence="5" id="KW-0999">Mitochondrion inner membrane</keyword>
<comment type="catalytic activity">
    <reaction evidence="5">
        <text>a 3-demethylubiquinol + S-adenosyl-L-methionine = a ubiquinol + S-adenosyl-L-homocysteine + H(+)</text>
        <dbReference type="Rhea" id="RHEA:44380"/>
        <dbReference type="Rhea" id="RHEA-COMP:9566"/>
        <dbReference type="Rhea" id="RHEA-COMP:10914"/>
        <dbReference type="ChEBI" id="CHEBI:15378"/>
        <dbReference type="ChEBI" id="CHEBI:17976"/>
        <dbReference type="ChEBI" id="CHEBI:57856"/>
        <dbReference type="ChEBI" id="CHEBI:59789"/>
        <dbReference type="ChEBI" id="CHEBI:84422"/>
        <dbReference type="EC" id="2.1.1.64"/>
    </reaction>
</comment>
<comment type="catalytic activity">
    <reaction evidence="5">
        <text>a 3-demethylubiquinone + S-adenosyl-L-methionine = a ubiquinone + S-adenosyl-L-homocysteine</text>
        <dbReference type="Rhea" id="RHEA:81215"/>
        <dbReference type="Rhea" id="RHEA-COMP:9565"/>
        <dbReference type="Rhea" id="RHEA-COMP:19654"/>
        <dbReference type="ChEBI" id="CHEBI:16389"/>
        <dbReference type="ChEBI" id="CHEBI:57856"/>
        <dbReference type="ChEBI" id="CHEBI:59789"/>
        <dbReference type="ChEBI" id="CHEBI:231825"/>
    </reaction>
</comment>
<protein>
    <recommendedName>
        <fullName evidence="5">Ubiquinone biosynthesis O-methyltransferase, mitochondrial</fullName>
    </recommendedName>
    <alternativeName>
        <fullName evidence="5">3-demethylubiquinol 3-O-methyltransferase</fullName>
        <ecNumber evidence="5">2.1.1.64</ecNumber>
    </alternativeName>
    <alternativeName>
        <fullName evidence="5">3-demethylubiquinone 3-O-methyltransferase</fullName>
        <ecNumber evidence="5">2.1.1.-</ecNumber>
    </alternativeName>
    <alternativeName>
        <fullName evidence="5">Polyprenyldihydroxybenzoate methyltransferase</fullName>
        <ecNumber evidence="5">2.1.1.114</ecNumber>
    </alternativeName>
</protein>
<feature type="binding site" evidence="5">
    <location>
        <position position="108"/>
    </location>
    <ligand>
        <name>S-adenosyl-L-methionine</name>
        <dbReference type="ChEBI" id="CHEBI:59789"/>
    </ligand>
</feature>
<comment type="catalytic activity">
    <reaction evidence="5">
        <text>a 3,4-dihydroxy-5-(all-trans-polyprenyl)benzoate + S-adenosyl-L-methionine = a 4-hydroxy-3-methoxy-5-(all-trans-polyprenyl)benzoate + S-adenosyl-L-homocysteine + H(+)</text>
        <dbReference type="Rhea" id="RHEA:44452"/>
        <dbReference type="Rhea" id="RHEA-COMP:10930"/>
        <dbReference type="Rhea" id="RHEA-COMP:10931"/>
        <dbReference type="ChEBI" id="CHEBI:15378"/>
        <dbReference type="ChEBI" id="CHEBI:57856"/>
        <dbReference type="ChEBI" id="CHEBI:59789"/>
        <dbReference type="ChEBI" id="CHEBI:64694"/>
        <dbReference type="ChEBI" id="CHEBI:84443"/>
        <dbReference type="EC" id="2.1.1.114"/>
    </reaction>
</comment>
<keyword evidence="1 5" id="KW-0489">Methyltransferase</keyword>
<evidence type="ECO:0000256" key="1">
    <source>
        <dbReference type="ARBA" id="ARBA00022603"/>
    </source>
</evidence>
<dbReference type="CDD" id="cd02440">
    <property type="entry name" value="AdoMet_MTases"/>
    <property type="match status" value="1"/>
</dbReference>
<name>A0A9J6BSF4_POLVA</name>
<dbReference type="GO" id="GO:0031314">
    <property type="term" value="C:extrinsic component of mitochondrial inner membrane"/>
    <property type="evidence" value="ECO:0007669"/>
    <property type="project" value="UniProtKB-UniRule"/>
</dbReference>
<dbReference type="EC" id="2.1.1.64" evidence="5"/>
<dbReference type="Proteomes" id="UP001107558">
    <property type="component" value="Chromosome 3"/>
</dbReference>